<organism evidence="1 2">
    <name type="scientific">Curtobacterium flaccumfaciens pv. flaccumfaciens</name>
    <dbReference type="NCBI Taxonomy" id="138532"/>
    <lineage>
        <taxon>Bacteria</taxon>
        <taxon>Bacillati</taxon>
        <taxon>Actinomycetota</taxon>
        <taxon>Actinomycetes</taxon>
        <taxon>Micrococcales</taxon>
        <taxon>Microbacteriaceae</taxon>
        <taxon>Curtobacterium</taxon>
    </lineage>
</organism>
<reference evidence="1" key="1">
    <citation type="submission" date="2021-05" db="EMBL/GenBank/DDBJ databases">
        <title>Whole genome sequence of Curtobacterium flaccumfaciens pv. flaccumfaciens strain CFBP 3417.</title>
        <authorList>
            <person name="Osdaghi E."/>
            <person name="Taghouti G."/>
            <person name="Portier P."/>
            <person name="Fazliarab A."/>
            <person name="Taghavi S.M."/>
            <person name="Briand M."/>
            <person name="Le-Saux M."/>
            <person name="Jacques M.-A."/>
        </authorList>
    </citation>
    <scope>NUCLEOTIDE SEQUENCE</scope>
    <source>
        <strain evidence="1">CFBP 3417</strain>
    </source>
</reference>
<evidence type="ECO:0000313" key="1">
    <source>
        <dbReference type="EMBL" id="MBT1542460.1"/>
    </source>
</evidence>
<dbReference type="EMBL" id="JAHEWX010000015">
    <property type="protein sequence ID" value="MBT1542460.1"/>
    <property type="molecule type" value="Genomic_DNA"/>
</dbReference>
<dbReference type="AlphaFoldDB" id="A0A9Q2W7M8"/>
<accession>A0A9Q2W7M8</accession>
<dbReference type="Proteomes" id="UP000709437">
    <property type="component" value="Unassembled WGS sequence"/>
</dbReference>
<dbReference type="RefSeq" id="WP_214563254.1">
    <property type="nucleotide sequence ID" value="NZ_JAHEWX010000015.1"/>
</dbReference>
<gene>
    <name evidence="1" type="ORF">KK103_11860</name>
</gene>
<protein>
    <submittedName>
        <fullName evidence="1">Uncharacterized protein</fullName>
    </submittedName>
</protein>
<evidence type="ECO:0000313" key="2">
    <source>
        <dbReference type="Proteomes" id="UP000709437"/>
    </source>
</evidence>
<proteinExistence type="predicted"/>
<name>A0A9Q2W7M8_9MICO</name>
<comment type="caution">
    <text evidence="1">The sequence shown here is derived from an EMBL/GenBank/DDBJ whole genome shotgun (WGS) entry which is preliminary data.</text>
</comment>
<sequence length="74" mass="8309">MTTLSTTQFRRGDTVRHRDIDYDMYVTATDAAGNVTTDAWSALNAADLELVRPVEDKYDVLMESVARGVKEAQR</sequence>